<dbReference type="PRINTS" id="PR00738">
    <property type="entry name" value="GLHYDRLASE20"/>
</dbReference>
<dbReference type="Gene3D" id="3.20.20.80">
    <property type="entry name" value="Glycosidases"/>
    <property type="match status" value="1"/>
</dbReference>
<dbReference type="InterPro" id="IPR015883">
    <property type="entry name" value="Glyco_hydro_20_cat"/>
</dbReference>
<evidence type="ECO:0000313" key="5">
    <source>
        <dbReference type="EMBL" id="RSU05492.1"/>
    </source>
</evidence>
<dbReference type="AlphaFoldDB" id="A0A369B430"/>
<evidence type="ECO:0000259" key="4">
    <source>
        <dbReference type="Pfam" id="PF00728"/>
    </source>
</evidence>
<dbReference type="GeneID" id="63145631"/>
<name>A0A369B430_9ENTE</name>
<keyword evidence="6" id="KW-1185">Reference proteome</keyword>
<evidence type="ECO:0000313" key="6">
    <source>
        <dbReference type="Proteomes" id="UP000288197"/>
    </source>
</evidence>
<dbReference type="PANTHER" id="PTHR43678:SF1">
    <property type="entry name" value="BETA-N-ACETYLHEXOSAMINIDASE"/>
    <property type="match status" value="1"/>
</dbReference>
<dbReference type="GO" id="GO:0004563">
    <property type="term" value="F:beta-N-acetylhexosaminidase activity"/>
    <property type="evidence" value="ECO:0007669"/>
    <property type="project" value="InterPro"/>
</dbReference>
<feature type="domain" description="Glycoside hydrolase family 20 catalytic" evidence="4">
    <location>
        <begin position="101"/>
        <end position="411"/>
    </location>
</feature>
<dbReference type="InterPro" id="IPR052764">
    <property type="entry name" value="GH20_Enzymes"/>
</dbReference>
<dbReference type="GO" id="GO:0005975">
    <property type="term" value="P:carbohydrate metabolic process"/>
    <property type="evidence" value="ECO:0007669"/>
    <property type="project" value="InterPro"/>
</dbReference>
<dbReference type="RefSeq" id="WP_170126906.1">
    <property type="nucleotide sequence ID" value="NZ_NGJX01000001.1"/>
</dbReference>
<protein>
    <recommendedName>
        <fullName evidence="4">Glycoside hydrolase family 20 catalytic domain-containing protein</fullName>
    </recommendedName>
</protein>
<proteinExistence type="inferred from homology"/>
<keyword evidence="2" id="KW-0378">Hydrolase</keyword>
<evidence type="ECO:0000256" key="1">
    <source>
        <dbReference type="ARBA" id="ARBA00006285"/>
    </source>
</evidence>
<sequence length="448" mass="51816">MTQTIKTIQVETTSQLKTAKALKKIATRLFNHDVAITFETGDFVLKQNSSVQGMISYNEKLIVTANSEANLLAVGTQALLRFFTKELAVGDTVVTYEQEQRILMIDIGRKYFSKDILFKFVESASLAQFNYLQLHFSENEGFRIESEAAPEIMSDNYLTKDEIREVILYAEIFGIEIIPDFDSPGHLKQILKNRPEWQLRKKTEEGELERHPSALNIVDQEAVLFIEALYKEYAELFSRSRYFHIGGDEFVDFDEIDAYPDLKEAAVAMFGKNGTAMDYFIYYVNQLAEKVSSWGFISRVWNDGFFRLNRQELVKLSEKVEITYWTKWNQNMAPVETFAEKDYTVINFNDNYFYYVLGEAAGYTYPTYEKIIKDWTPEMYPQSQKVTELTNQFPGVALAIWSDIPSAQDEVTVWESVTPLLLAVSQKESSTFMDEETVKQVLTTYFKK</sequence>
<dbReference type="InterPro" id="IPR025705">
    <property type="entry name" value="Beta_hexosaminidase_sua/sub"/>
</dbReference>
<gene>
    <name evidence="5" type="ORF">CBF32_00400</name>
</gene>
<dbReference type="InterPro" id="IPR017853">
    <property type="entry name" value="GH"/>
</dbReference>
<dbReference type="PANTHER" id="PTHR43678">
    <property type="entry name" value="PUTATIVE (AFU_ORTHOLOGUE AFUA_2G00640)-RELATED"/>
    <property type="match status" value="1"/>
</dbReference>
<feature type="active site" description="Proton donor" evidence="3">
    <location>
        <position position="249"/>
    </location>
</feature>
<dbReference type="SUPFAM" id="SSF51445">
    <property type="entry name" value="(Trans)glycosidases"/>
    <property type="match status" value="1"/>
</dbReference>
<accession>A0A369B430</accession>
<organism evidence="5 6">
    <name type="scientific">Vagococcus fluvialis</name>
    <dbReference type="NCBI Taxonomy" id="2738"/>
    <lineage>
        <taxon>Bacteria</taxon>
        <taxon>Bacillati</taxon>
        <taxon>Bacillota</taxon>
        <taxon>Bacilli</taxon>
        <taxon>Lactobacillales</taxon>
        <taxon>Enterococcaceae</taxon>
        <taxon>Vagococcus</taxon>
    </lineage>
</organism>
<evidence type="ECO:0000256" key="2">
    <source>
        <dbReference type="ARBA" id="ARBA00022801"/>
    </source>
</evidence>
<dbReference type="EMBL" id="NGJX01000001">
    <property type="protein sequence ID" value="RSU05492.1"/>
    <property type="molecule type" value="Genomic_DNA"/>
</dbReference>
<reference evidence="5 6" key="1">
    <citation type="submission" date="2017-05" db="EMBL/GenBank/DDBJ databases">
        <title>Vagococcus spp. assemblies.</title>
        <authorList>
            <person name="Gulvik C.A."/>
        </authorList>
    </citation>
    <scope>NUCLEOTIDE SEQUENCE [LARGE SCALE GENOMIC DNA]</scope>
    <source>
        <strain evidence="5 6">NCFB 2497</strain>
    </source>
</reference>
<evidence type="ECO:0000256" key="3">
    <source>
        <dbReference type="PIRSR" id="PIRSR625705-1"/>
    </source>
</evidence>
<dbReference type="Pfam" id="PF00728">
    <property type="entry name" value="Glyco_hydro_20"/>
    <property type="match status" value="1"/>
</dbReference>
<comment type="caution">
    <text evidence="5">The sequence shown here is derived from an EMBL/GenBank/DDBJ whole genome shotgun (WGS) entry which is preliminary data.</text>
</comment>
<dbReference type="Proteomes" id="UP000288197">
    <property type="component" value="Unassembled WGS sequence"/>
</dbReference>
<comment type="similarity">
    <text evidence="1">Belongs to the glycosyl hydrolase 20 family.</text>
</comment>